<organism evidence="1 2">
    <name type="scientific">Candidatus Ryanbacteria bacterium RIFCSPHIGHO2_01_FULL_45_22</name>
    <dbReference type="NCBI Taxonomy" id="1802114"/>
    <lineage>
        <taxon>Bacteria</taxon>
        <taxon>Candidatus Ryaniibacteriota</taxon>
    </lineage>
</organism>
<dbReference type="EMBL" id="MHNK01000020">
    <property type="protein sequence ID" value="OGZ43083.1"/>
    <property type="molecule type" value="Genomic_DNA"/>
</dbReference>
<comment type="caution">
    <text evidence="1">The sequence shown here is derived from an EMBL/GenBank/DDBJ whole genome shotgun (WGS) entry which is preliminary data.</text>
</comment>
<gene>
    <name evidence="1" type="ORF">A2719_01845</name>
</gene>
<proteinExistence type="predicted"/>
<evidence type="ECO:0000313" key="1">
    <source>
        <dbReference type="EMBL" id="OGZ43083.1"/>
    </source>
</evidence>
<accession>A0A1G2FYD9</accession>
<name>A0A1G2FYD9_9BACT</name>
<protein>
    <submittedName>
        <fullName evidence="1">Uncharacterized protein</fullName>
    </submittedName>
</protein>
<dbReference type="STRING" id="1802114.A2719_01845"/>
<evidence type="ECO:0000313" key="2">
    <source>
        <dbReference type="Proteomes" id="UP000177480"/>
    </source>
</evidence>
<dbReference type="Proteomes" id="UP000177480">
    <property type="component" value="Unassembled WGS sequence"/>
</dbReference>
<reference evidence="1 2" key="1">
    <citation type="journal article" date="2016" name="Nat. Commun.">
        <title>Thousands of microbial genomes shed light on interconnected biogeochemical processes in an aquifer system.</title>
        <authorList>
            <person name="Anantharaman K."/>
            <person name="Brown C.T."/>
            <person name="Hug L.A."/>
            <person name="Sharon I."/>
            <person name="Castelle C.J."/>
            <person name="Probst A.J."/>
            <person name="Thomas B.C."/>
            <person name="Singh A."/>
            <person name="Wilkins M.J."/>
            <person name="Karaoz U."/>
            <person name="Brodie E.L."/>
            <person name="Williams K.H."/>
            <person name="Hubbard S.S."/>
            <person name="Banfield J.F."/>
        </authorList>
    </citation>
    <scope>NUCLEOTIDE SEQUENCE [LARGE SCALE GENOMIC DNA]</scope>
</reference>
<sequence length="105" mass="11816">MKDGECQVMVVEYPAGVIQGCKVCRTILKIGKFLIGLHVHEDGKDFKYFLGTPPQEHCGEQKKILQCFETEEEAEAERLKVLSHLSEKGSTEGLPLMGFFDLRSN</sequence>
<dbReference type="AlphaFoldDB" id="A0A1G2FYD9"/>